<dbReference type="EMBL" id="JADIMZ010000159">
    <property type="protein sequence ID" value="MBO8433634.1"/>
    <property type="molecule type" value="Genomic_DNA"/>
</dbReference>
<keyword evidence="1" id="KW-0732">Signal</keyword>
<dbReference type="Proteomes" id="UP000823612">
    <property type="component" value="Unassembled WGS sequence"/>
</dbReference>
<feature type="chain" id="PRO_5039424675" evidence="1">
    <location>
        <begin position="25"/>
        <end position="78"/>
    </location>
</feature>
<proteinExistence type="predicted"/>
<reference evidence="2" key="1">
    <citation type="submission" date="2020-10" db="EMBL/GenBank/DDBJ databases">
        <authorList>
            <person name="Gilroy R."/>
        </authorList>
    </citation>
    <scope>NUCLEOTIDE SEQUENCE</scope>
    <source>
        <strain evidence="2">2889</strain>
    </source>
</reference>
<organism evidence="2 3">
    <name type="scientific">Candidatus Pullibacteroides excrementavium</name>
    <dbReference type="NCBI Taxonomy" id="2840905"/>
    <lineage>
        <taxon>Bacteria</taxon>
        <taxon>Pseudomonadati</taxon>
        <taxon>Bacteroidota</taxon>
        <taxon>Bacteroidia</taxon>
        <taxon>Bacteroidales</taxon>
        <taxon>Candidatus Pullibacteroides</taxon>
    </lineage>
</organism>
<accession>A0A9D9DYB5</accession>
<evidence type="ECO:0000313" key="2">
    <source>
        <dbReference type="EMBL" id="MBO8433634.1"/>
    </source>
</evidence>
<evidence type="ECO:0000313" key="3">
    <source>
        <dbReference type="Proteomes" id="UP000823612"/>
    </source>
</evidence>
<reference evidence="2" key="2">
    <citation type="journal article" date="2021" name="PeerJ">
        <title>Extensive microbial diversity within the chicken gut microbiome revealed by metagenomics and culture.</title>
        <authorList>
            <person name="Gilroy R."/>
            <person name="Ravi A."/>
            <person name="Getino M."/>
            <person name="Pursley I."/>
            <person name="Horton D.L."/>
            <person name="Alikhan N.F."/>
            <person name="Baker D."/>
            <person name="Gharbi K."/>
            <person name="Hall N."/>
            <person name="Watson M."/>
            <person name="Adriaenssens E.M."/>
            <person name="Foster-Nyarko E."/>
            <person name="Jarju S."/>
            <person name="Secka A."/>
            <person name="Antonio M."/>
            <person name="Oren A."/>
            <person name="Chaudhuri R.R."/>
            <person name="La Ragione R."/>
            <person name="Hildebrand F."/>
            <person name="Pallen M.J."/>
        </authorList>
    </citation>
    <scope>NUCLEOTIDE SEQUENCE</scope>
    <source>
        <strain evidence="2">2889</strain>
    </source>
</reference>
<gene>
    <name evidence="2" type="ORF">IAB08_10150</name>
</gene>
<comment type="caution">
    <text evidence="2">The sequence shown here is derived from an EMBL/GenBank/DDBJ whole genome shotgun (WGS) entry which is preliminary data.</text>
</comment>
<sequence>MKQTTRLCVRASLVGFAIMNVSYAQIDVQSDGAFTIFFQVAGFSSTEAFGQEAGETPIRRKIGFSSPDTVCILHFRNH</sequence>
<protein>
    <submittedName>
        <fullName evidence="2">Uncharacterized protein</fullName>
    </submittedName>
</protein>
<dbReference type="AlphaFoldDB" id="A0A9D9DYB5"/>
<name>A0A9D9DYB5_9BACT</name>
<feature type="signal peptide" evidence="1">
    <location>
        <begin position="1"/>
        <end position="24"/>
    </location>
</feature>
<evidence type="ECO:0000256" key="1">
    <source>
        <dbReference type="SAM" id="SignalP"/>
    </source>
</evidence>